<name>A0A086JDW5_TOXGO</name>
<dbReference type="Proteomes" id="UP000028828">
    <property type="component" value="Unassembled WGS sequence"/>
</dbReference>
<dbReference type="AlphaFoldDB" id="A0A086JDW5"/>
<accession>A0A086JDW5</accession>
<sequence length="229" mass="25471">MCSKVLLCCQASTKAAPSPQRRSAAFPTNTIRTLKKPSGHHVNRTSVQQSHNRVNNATRIVSLGWRLAISELPEHVIQAEPDVWTLASKQASVYNLPCRSGVYRSSKCVKLSQASMLWYAEEGSSVCCESVRDSRWPLALGAVRCFTLLPSVPPASSELVKRRGGRQGIQPLPFRVFLFGFFSCYERLPRSLFSSFKNLPVVFREKLPPTAACICHSDLRNVVAVFFAN</sequence>
<organism evidence="1 2">
    <name type="scientific">Toxoplasma gondii p89</name>
    <dbReference type="NCBI Taxonomy" id="943119"/>
    <lineage>
        <taxon>Eukaryota</taxon>
        <taxon>Sar</taxon>
        <taxon>Alveolata</taxon>
        <taxon>Apicomplexa</taxon>
        <taxon>Conoidasida</taxon>
        <taxon>Coccidia</taxon>
        <taxon>Eucoccidiorida</taxon>
        <taxon>Eimeriorina</taxon>
        <taxon>Sarcocystidae</taxon>
        <taxon>Toxoplasma</taxon>
    </lineage>
</organism>
<comment type="caution">
    <text evidence="1">The sequence shown here is derived from an EMBL/GenBank/DDBJ whole genome shotgun (WGS) entry which is preliminary data.</text>
</comment>
<proteinExistence type="predicted"/>
<evidence type="ECO:0000313" key="2">
    <source>
        <dbReference type="Proteomes" id="UP000028828"/>
    </source>
</evidence>
<dbReference type="VEuPathDB" id="ToxoDB:TGP89_306010"/>
<evidence type="ECO:0000313" key="1">
    <source>
        <dbReference type="EMBL" id="KFG30333.1"/>
    </source>
</evidence>
<reference evidence="1 2" key="1">
    <citation type="submission" date="2014-03" db="EMBL/GenBank/DDBJ databases">
        <authorList>
            <person name="Sibley D."/>
            <person name="Venepally P."/>
            <person name="Karamycheva S."/>
            <person name="Hadjithomas M."/>
            <person name="Khan A."/>
            <person name="Brunk B."/>
            <person name="Roos D."/>
            <person name="Caler E."/>
            <person name="Lorenzi H."/>
        </authorList>
    </citation>
    <scope>NUCLEOTIDE SEQUENCE [LARGE SCALE GENOMIC DNA]</scope>
    <source>
        <strain evidence="2">p89</strain>
    </source>
</reference>
<gene>
    <name evidence="1" type="ORF">TGP89_306010</name>
</gene>
<dbReference type="EMBL" id="AEYI02002073">
    <property type="protein sequence ID" value="KFG30333.1"/>
    <property type="molecule type" value="Genomic_DNA"/>
</dbReference>
<protein>
    <submittedName>
        <fullName evidence="1">Uncharacterized protein</fullName>
    </submittedName>
</protein>